<accession>B9S6D7</accession>
<feature type="compositionally biased region" description="Basic and acidic residues" evidence="3">
    <location>
        <begin position="662"/>
        <end position="677"/>
    </location>
</feature>
<dbReference type="FunFam" id="1.10.287.110:FF:000009">
    <property type="entry name" value="Auxilin-related protein 1"/>
    <property type="match status" value="1"/>
</dbReference>
<feature type="region of interest" description="Disordered" evidence="3">
    <location>
        <begin position="1214"/>
        <end position="1242"/>
    </location>
</feature>
<feature type="compositionally biased region" description="Basic and acidic residues" evidence="3">
    <location>
        <begin position="1122"/>
        <end position="1131"/>
    </location>
</feature>
<dbReference type="GO" id="GO:0072583">
    <property type="term" value="P:clathrin-dependent endocytosis"/>
    <property type="evidence" value="ECO:0000318"/>
    <property type="project" value="GO_Central"/>
</dbReference>
<feature type="region of interest" description="Disordered" evidence="3">
    <location>
        <begin position="115"/>
        <end position="154"/>
    </location>
</feature>
<feature type="region of interest" description="Disordered" evidence="3">
    <location>
        <begin position="1347"/>
        <end position="1385"/>
    </location>
</feature>
<dbReference type="EMBL" id="EQ973879">
    <property type="protein sequence ID" value="EEF40827.1"/>
    <property type="molecule type" value="Genomic_DNA"/>
</dbReference>
<dbReference type="GO" id="GO:0005737">
    <property type="term" value="C:cytoplasm"/>
    <property type="evidence" value="ECO:0000318"/>
    <property type="project" value="GO_Central"/>
</dbReference>
<feature type="compositionally biased region" description="Basic and acidic residues" evidence="3">
    <location>
        <begin position="1018"/>
        <end position="1045"/>
    </location>
</feature>
<reference evidence="5" key="1">
    <citation type="journal article" date="2010" name="Nat. Biotechnol.">
        <title>Draft genome sequence of the oilseed species Ricinus communis.</title>
        <authorList>
            <person name="Chan A.P."/>
            <person name="Crabtree J."/>
            <person name="Zhao Q."/>
            <person name="Lorenzi H."/>
            <person name="Orvis J."/>
            <person name="Puiu D."/>
            <person name="Melake-Berhan A."/>
            <person name="Jones K.M."/>
            <person name="Redman J."/>
            <person name="Chen G."/>
            <person name="Cahoon E.B."/>
            <person name="Gedil M."/>
            <person name="Stanke M."/>
            <person name="Haas B.J."/>
            <person name="Wortman J.R."/>
            <person name="Fraser-Liggett C.M."/>
            <person name="Ravel J."/>
            <person name="Rabinowicz P.D."/>
        </authorList>
    </citation>
    <scope>NUCLEOTIDE SEQUENCE [LARGE SCALE GENOMIC DNA]</scope>
    <source>
        <strain evidence="5">cv. Hale</strain>
    </source>
</reference>
<evidence type="ECO:0000256" key="2">
    <source>
        <dbReference type="SAM" id="Coils"/>
    </source>
</evidence>
<gene>
    <name evidence="4" type="ORF">RCOM_0535530</name>
</gene>
<feature type="compositionally biased region" description="Basic and acidic residues" evidence="3">
    <location>
        <begin position="600"/>
        <end position="617"/>
    </location>
</feature>
<feature type="compositionally biased region" description="Polar residues" evidence="3">
    <location>
        <begin position="980"/>
        <end position="989"/>
    </location>
</feature>
<dbReference type="InParanoid" id="B9S6D7"/>
<dbReference type="Gene3D" id="1.10.287.110">
    <property type="entry name" value="DnaJ domain"/>
    <property type="match status" value="1"/>
</dbReference>
<dbReference type="GO" id="GO:0031982">
    <property type="term" value="C:vesicle"/>
    <property type="evidence" value="ECO:0000318"/>
    <property type="project" value="GO_Central"/>
</dbReference>
<feature type="compositionally biased region" description="Basic and acidic residues" evidence="3">
    <location>
        <begin position="361"/>
        <end position="373"/>
    </location>
</feature>
<dbReference type="Proteomes" id="UP000008311">
    <property type="component" value="Unassembled WGS sequence"/>
</dbReference>
<evidence type="ECO:0000313" key="4">
    <source>
        <dbReference type="EMBL" id="EEF40827.1"/>
    </source>
</evidence>
<dbReference type="SUPFAM" id="SSF46565">
    <property type="entry name" value="Chaperone J-domain"/>
    <property type="match status" value="1"/>
</dbReference>
<name>B9S6D7_RICCO</name>
<feature type="region of interest" description="Disordered" evidence="3">
    <location>
        <begin position="284"/>
        <end position="326"/>
    </location>
</feature>
<feature type="compositionally biased region" description="Low complexity" evidence="3">
    <location>
        <begin position="14"/>
        <end position="25"/>
    </location>
</feature>
<evidence type="ECO:0000256" key="1">
    <source>
        <dbReference type="ARBA" id="ARBA00023054"/>
    </source>
</evidence>
<feature type="compositionally biased region" description="Pro residues" evidence="3">
    <location>
        <begin position="289"/>
        <end position="299"/>
    </location>
</feature>
<feature type="compositionally biased region" description="Low complexity" evidence="3">
    <location>
        <begin position="1364"/>
        <end position="1375"/>
    </location>
</feature>
<dbReference type="FunCoup" id="B9S6D7">
    <property type="interactions" value="276"/>
</dbReference>
<feature type="compositionally biased region" description="Basic and acidic residues" evidence="3">
    <location>
        <begin position="687"/>
        <end position="912"/>
    </location>
</feature>
<sequence length="1551" mass="177516">MENPSHSRQPNMLSKKSCNGSSNKSIYDDVFGGPPRFGAPTLSPRVEDYSEIFGGFHSSTGSSIPVLDLPLVDDDAADVFFDVRSSGFDYAEVFGGYNGHDFGLSFDELMMMDQSNGHADSSDDEEAWTPADADNLSEESDHSAKDQCLSNGDSHESIDDGVEFNISYNKASQRVNEDLSNGVVHITQHHDVSGYTFVVDKTTSLPAIDNEYQLLQESDDDHLSINCSGEMLRGRHLKKVMSHPANGSTGELLFGNDMRPHREFFRNSSLPSQMFVTISDVSLRTQPSDLPPPSRPPPAFDNKKGGSGKATPSCKSATSEETTGDCSPPYFDVEVDASSSAAVSAAAMKEAMEKAQAKLKSAKESMDRKREGFQTRTKSVSKNERKDEEDEVSKLDNGCASRNTMRGQVSYREESELDYSISEKQNIKKITQLILESIGEKNHLNVVKVAAEENNGRESLSSQGSDSIDGAGEWKEATQFFELVTNKPRKLFGLENNHNILVPDSNFHQHGKEKKKETVEAMQRLQENDKKVKAVRADNQLKEYPKASQMSKEAFDCEIISGKSEEANKLKVDKKVQVAQEASRQVANEKKFETYWQPVETDKKQTRPDVSLKHESSLEVQQKESTSAVRQSMKHKEKGSWLKKGDRSKGDVKIFTCEQEDSERGQRKTFELEENEKMLTLSLEQAENERTLKKTPDQEEKEKMIKAVRKQEEYEKLQREAYEREENDRRLKEALEEEEKGRRMKETREKEERLRRQRETLKWQENEKREIEAREREENERKKREAREREESEKKLKKAVEKEEKERRLKETLEKEERQRRLREAVEQEENAKKEREEYETRKEALEKEERQRRRREAVEREENVKREREQNEKRLKEAAEWEENLKREREQNEKRLKGAREEEENKRRLEVAVEQEENEKRQRKSGERAKNENKQKEAYEREESEMRCKEASEKEEIEQRIKEVPENEVGERMEEVSEQPENYTTSRGAQEVKGSKPAPKEDHNPEEIGELTQAGSKWEESQKLHVDGGESGKRKGLSKHERNSEIFEATVEIPFGEISKKFTELRNGEKEAASGIVQGNLEHGRSQSPMEDVTGIEQKTNEKTRSSFQVNPDIGNQGKKFANERSERGINTEPAQVPLNQGNNKDILMSARAARESAETGRKMEGAQPAILEVKGSTSKTAQQVNATQSTERNVKTSYEAFLSEDKEAERLKTERELEREHLRKIEEEKEREREREKDRMAVDRAALETRERGFAEARERAERAAVERATAEARQRALNEARERLEKACAEAREKTLPEKASAEARLRAERAAVERATAEARERAFEKAMAERAAFEARERIERSVSDKFSSSSRNVGMRPSSSSSDLQDLQSKGTGPVSGSKYQYPSACTGIYRAEGFEGVEGESAQRCRARLERYRRTAERAAKALAEKNMRDLLAQREQAERNRLAETLDADVKRWSSGKEGNLRALLSTLQYILGPNSGWQPIPLTEVITAAAVKKAYRKATLCVHPDKLQQRGASIQQKYICEKVFDLLKVRYWHTCSIQFSYE</sequence>
<dbReference type="STRING" id="3988.B9S6D7"/>
<evidence type="ECO:0000256" key="3">
    <source>
        <dbReference type="SAM" id="MobiDB-lite"/>
    </source>
</evidence>
<feature type="compositionally biased region" description="Basic and acidic residues" evidence="3">
    <location>
        <begin position="919"/>
        <end position="976"/>
    </location>
</feature>
<dbReference type="GO" id="GO:0072318">
    <property type="term" value="P:clathrin coat disassembly"/>
    <property type="evidence" value="ECO:0000318"/>
    <property type="project" value="GO_Central"/>
</dbReference>
<feature type="compositionally biased region" description="Polar residues" evidence="3">
    <location>
        <begin position="1"/>
        <end position="12"/>
    </location>
</feature>
<feature type="region of interest" description="Disordered" evidence="3">
    <location>
        <begin position="599"/>
        <end position="1045"/>
    </location>
</feature>
<feature type="compositionally biased region" description="Polar residues" evidence="3">
    <location>
        <begin position="618"/>
        <end position="630"/>
    </location>
</feature>
<dbReference type="PANTHER" id="PTHR23172:SF87">
    <property type="entry name" value="CHAPERONE DNAJ-DOMAIN SUPERFAMILY PROTEIN"/>
    <property type="match status" value="1"/>
</dbReference>
<feature type="region of interest" description="Disordered" evidence="3">
    <location>
        <begin position="361"/>
        <end position="401"/>
    </location>
</feature>
<dbReference type="eggNOG" id="KOG0431">
    <property type="taxonomic scope" value="Eukaryota"/>
</dbReference>
<keyword evidence="1 2" id="KW-0175">Coiled coil</keyword>
<feature type="compositionally biased region" description="Basic and acidic residues" evidence="3">
    <location>
        <begin position="638"/>
        <end position="652"/>
    </location>
</feature>
<dbReference type="GO" id="GO:0030276">
    <property type="term" value="F:clathrin binding"/>
    <property type="evidence" value="ECO:0000318"/>
    <property type="project" value="GO_Central"/>
</dbReference>
<feature type="compositionally biased region" description="Polar residues" evidence="3">
    <location>
        <begin position="313"/>
        <end position="325"/>
    </location>
</feature>
<feature type="coiled-coil region" evidence="2">
    <location>
        <begin position="1409"/>
        <end position="1448"/>
    </location>
</feature>
<dbReference type="PANTHER" id="PTHR23172">
    <property type="entry name" value="AUXILIN/CYCLIN G-ASSOCIATED KINASE-RELATED"/>
    <property type="match status" value="1"/>
</dbReference>
<organism evidence="4 5">
    <name type="scientific">Ricinus communis</name>
    <name type="common">Castor bean</name>
    <dbReference type="NCBI Taxonomy" id="3988"/>
    <lineage>
        <taxon>Eukaryota</taxon>
        <taxon>Viridiplantae</taxon>
        <taxon>Streptophyta</taxon>
        <taxon>Embryophyta</taxon>
        <taxon>Tracheophyta</taxon>
        <taxon>Spermatophyta</taxon>
        <taxon>Magnoliopsida</taxon>
        <taxon>eudicotyledons</taxon>
        <taxon>Gunneridae</taxon>
        <taxon>Pentapetalae</taxon>
        <taxon>rosids</taxon>
        <taxon>fabids</taxon>
        <taxon>Malpighiales</taxon>
        <taxon>Euphorbiaceae</taxon>
        <taxon>Acalyphoideae</taxon>
        <taxon>Acalypheae</taxon>
        <taxon>Ricinus</taxon>
    </lineage>
</organism>
<feature type="region of interest" description="Disordered" evidence="3">
    <location>
        <begin position="1100"/>
        <end position="1145"/>
    </location>
</feature>
<keyword evidence="5" id="KW-1185">Reference proteome</keyword>
<protein>
    <submittedName>
        <fullName evidence="4">Auxilin, putative</fullName>
    </submittedName>
</protein>
<proteinExistence type="predicted"/>
<evidence type="ECO:0000313" key="5">
    <source>
        <dbReference type="Proteomes" id="UP000008311"/>
    </source>
</evidence>
<dbReference type="InterPro" id="IPR036869">
    <property type="entry name" value="J_dom_sf"/>
</dbReference>
<feature type="region of interest" description="Disordered" evidence="3">
    <location>
        <begin position="1"/>
        <end position="32"/>
    </location>
</feature>